<dbReference type="PANTHER" id="PTHR21090">
    <property type="entry name" value="AROM/DEHYDROQUINATE SYNTHASE"/>
    <property type="match status" value="1"/>
</dbReference>
<dbReference type="AlphaFoldDB" id="A0A6P0DVD6"/>
<feature type="non-terminal residue" evidence="3">
    <location>
        <position position="137"/>
    </location>
</feature>
<evidence type="ECO:0000256" key="1">
    <source>
        <dbReference type="ARBA" id="ARBA00022679"/>
    </source>
</evidence>
<dbReference type="Pfam" id="PF00275">
    <property type="entry name" value="EPSP_synthase"/>
    <property type="match status" value="1"/>
</dbReference>
<comment type="caution">
    <text evidence="3">The sequence shown here is derived from an EMBL/GenBank/DDBJ whole genome shotgun (WGS) entry which is preliminary data.</text>
</comment>
<dbReference type="GO" id="GO:0009423">
    <property type="term" value="P:chorismate biosynthetic process"/>
    <property type="evidence" value="ECO:0007669"/>
    <property type="project" value="TreeGrafter"/>
</dbReference>
<dbReference type="EMBL" id="WXXP01001049">
    <property type="protein sequence ID" value="NEK55950.1"/>
    <property type="molecule type" value="Genomic_DNA"/>
</dbReference>
<evidence type="ECO:0000313" key="4">
    <source>
        <dbReference type="Proteomes" id="UP000471409"/>
    </source>
</evidence>
<dbReference type="PANTHER" id="PTHR21090:SF5">
    <property type="entry name" value="PENTAFUNCTIONAL AROM POLYPEPTIDE"/>
    <property type="match status" value="1"/>
</dbReference>
<dbReference type="InterPro" id="IPR036968">
    <property type="entry name" value="Enolpyruvate_Tfrase_sf"/>
</dbReference>
<gene>
    <name evidence="3" type="ORF">GUK36_42735</name>
</gene>
<dbReference type="GO" id="GO:0003866">
    <property type="term" value="F:3-phosphoshikimate 1-carboxyvinyltransferase activity"/>
    <property type="evidence" value="ECO:0007669"/>
    <property type="project" value="TreeGrafter"/>
</dbReference>
<dbReference type="Proteomes" id="UP000471409">
    <property type="component" value="Unassembled WGS sequence"/>
</dbReference>
<feature type="domain" description="Enolpyruvate transferase" evidence="2">
    <location>
        <begin position="2"/>
        <end position="137"/>
    </location>
</feature>
<dbReference type="InterPro" id="IPR001986">
    <property type="entry name" value="Enolpyruvate_Tfrase_dom"/>
</dbReference>
<protein>
    <submittedName>
        <fullName evidence="3">3-phosphoshikimate 1-carboxyvinyltransferase</fullName>
    </submittedName>
</protein>
<reference evidence="3 4" key="1">
    <citation type="submission" date="2020-01" db="EMBL/GenBank/DDBJ databases">
        <title>Rhizobium genotypes associated with high levels of biological nitrogen fixation by grain legumes in a temperate-maritime cropping system.</title>
        <authorList>
            <person name="Maluk M."/>
            <person name="Francesc Ferrando Molina F."/>
            <person name="Lopez Del Egido L."/>
            <person name="Lafos M."/>
            <person name="Langarica-Fuentes A."/>
            <person name="Gebre Yohannes G."/>
            <person name="Young M.W."/>
            <person name="Martin P."/>
            <person name="Gantlett R."/>
            <person name="Kenicer G."/>
            <person name="Hawes C."/>
            <person name="Begg G.S."/>
            <person name="Quilliam R.S."/>
            <person name="Squire G.R."/>
            <person name="Poole P.S."/>
            <person name="Young P.W."/>
            <person name="Iannetta P.M."/>
            <person name="James E.K."/>
        </authorList>
    </citation>
    <scope>NUCLEOTIDE SEQUENCE [LARGE SCALE GENOMIC DNA]</scope>
    <source>
        <strain evidence="3 4">JHI944</strain>
    </source>
</reference>
<accession>A0A6P0DVD6</accession>
<dbReference type="InterPro" id="IPR013792">
    <property type="entry name" value="RNA3'P_cycl/enolpyr_Trfase_a/b"/>
</dbReference>
<proteinExistence type="predicted"/>
<evidence type="ECO:0000259" key="2">
    <source>
        <dbReference type="Pfam" id="PF00275"/>
    </source>
</evidence>
<evidence type="ECO:0000313" key="3">
    <source>
        <dbReference type="EMBL" id="NEK55950.1"/>
    </source>
</evidence>
<keyword evidence="1 3" id="KW-0808">Transferase</keyword>
<feature type="non-terminal residue" evidence="3">
    <location>
        <position position="1"/>
    </location>
</feature>
<dbReference type="Gene3D" id="3.65.10.10">
    <property type="entry name" value="Enolpyruvate transferase domain"/>
    <property type="match status" value="2"/>
</dbReference>
<sequence length="137" mass="14402">IRLEGRGKLAGQVIDVPGDPSSTAFPLVAALIVPGSDITIVNVLMNPTRTGLILTLQEMGADIEVVNARLAGGEDVADLRVRHSELKGVGVPEDRAPSMIDEYPILAIAACFAEGATVMKGLEELRVKESDRLSAVA</sequence>
<name>A0A6P0DVD6_RHILE</name>
<organism evidence="3 4">
    <name type="scientific">Rhizobium leguminosarum</name>
    <dbReference type="NCBI Taxonomy" id="384"/>
    <lineage>
        <taxon>Bacteria</taxon>
        <taxon>Pseudomonadati</taxon>
        <taxon>Pseudomonadota</taxon>
        <taxon>Alphaproteobacteria</taxon>
        <taxon>Hyphomicrobiales</taxon>
        <taxon>Rhizobiaceae</taxon>
        <taxon>Rhizobium/Agrobacterium group</taxon>
        <taxon>Rhizobium</taxon>
    </lineage>
</organism>
<dbReference type="SUPFAM" id="SSF55205">
    <property type="entry name" value="EPT/RTPC-like"/>
    <property type="match status" value="1"/>
</dbReference>